<dbReference type="RefSeq" id="WP_010938816.1">
    <property type="nucleotide sequence ID" value="NC_002937.3"/>
</dbReference>
<keyword evidence="3" id="KW-1185">Reference proteome</keyword>
<reference evidence="2 3" key="1">
    <citation type="journal article" date="2004" name="Nat. Biotechnol.">
        <title>The genome sequence of the anaerobic, sulfate-reducing bacterium Desulfovibrio vulgaris Hildenborough.</title>
        <authorList>
            <person name="Heidelberg J.F."/>
            <person name="Seshadri R."/>
            <person name="Haveman S.A."/>
            <person name="Hemme C.L."/>
            <person name="Paulsen I.T."/>
            <person name="Kolonay J.F."/>
            <person name="Eisen J.A."/>
            <person name="Ward N."/>
            <person name="Methe B."/>
            <person name="Brinkac L.M."/>
            <person name="Daugherty S.C."/>
            <person name="Deboy R.T."/>
            <person name="Dodson R.J."/>
            <person name="Durkin A.S."/>
            <person name="Madupu R."/>
            <person name="Nelson W.C."/>
            <person name="Sullivan S.A."/>
            <person name="Fouts D."/>
            <person name="Haft D.H."/>
            <person name="Selengut J."/>
            <person name="Peterson J.D."/>
            <person name="Davidsen T.M."/>
            <person name="Zafar N."/>
            <person name="Zhou L."/>
            <person name="Radune D."/>
            <person name="Dimitrov G."/>
            <person name="Hance M."/>
            <person name="Tran K."/>
            <person name="Khouri H."/>
            <person name="Gill J."/>
            <person name="Utterback T.R."/>
            <person name="Feldblyum T.V."/>
            <person name="Wall J.D."/>
            <person name="Voordouw G."/>
            <person name="Fraser C.M."/>
        </authorList>
    </citation>
    <scope>NUCLEOTIDE SEQUENCE [LARGE SCALE GENOMIC DNA]</scope>
    <source>
        <strain evidence="3">ATCC 29579 / DSM 644 / NCIMB 8303 / VKM B-1760 / Hildenborough</strain>
    </source>
</reference>
<evidence type="ECO:0008006" key="4">
    <source>
        <dbReference type="Google" id="ProtNLM"/>
    </source>
</evidence>
<dbReference type="Pfam" id="PF07083">
    <property type="entry name" value="DUF1351"/>
    <property type="match status" value="1"/>
</dbReference>
<accession>Q72BW0</accession>
<evidence type="ECO:0000313" key="3">
    <source>
        <dbReference type="Proteomes" id="UP000002194"/>
    </source>
</evidence>
<evidence type="ECO:0000313" key="2">
    <source>
        <dbReference type="EMBL" id="AAS96002.1"/>
    </source>
</evidence>
<sequence>MAELQLQSTPATLGFNFTELMEWATGITADYEGLVVTEDMVPGIKSEMAGLNKMKAQLDSARKQAVRQVSEPIRQFEARIKEVCAVFDAAYAALATQVKGFEERQREEKRREVLFLIADTVDEHGVPGLEVAVQDSWLNKSKPLKAIKAEVESIILRHLQEERERAALEQAKQDRAVAIEQMVAAQGQAYGFALPVSDFLRLHDLQIPLTDVHAEIEKVFAARAQFARHAASASPVPAAAVQAARPSASSVVSGRPQRKTLTIQIEYDAMREPAVQQTLRHLKGMCASFNLIPGQSAA</sequence>
<dbReference type="SMR" id="Q72BW0"/>
<dbReference type="PaxDb" id="882-DVU_1524"/>
<dbReference type="KEGG" id="dvu:DVU_1524"/>
<proteinExistence type="predicted"/>
<dbReference type="AlphaFoldDB" id="Q72BW0"/>
<dbReference type="HOGENOM" id="CLU_932952_0_0_7"/>
<keyword evidence="1" id="KW-0175">Coiled coil</keyword>
<gene>
    <name evidence="2" type="ordered locus">DVU_1524</name>
</gene>
<dbReference type="Proteomes" id="UP000002194">
    <property type="component" value="Chromosome"/>
</dbReference>
<dbReference type="OrthoDB" id="5456964at2"/>
<evidence type="ECO:0000256" key="1">
    <source>
        <dbReference type="SAM" id="Coils"/>
    </source>
</evidence>
<dbReference type="eggNOG" id="ENOG503029C">
    <property type="taxonomic scope" value="Bacteria"/>
</dbReference>
<dbReference type="InterPro" id="IPR009785">
    <property type="entry name" value="Prophage_Lj928_Orf309"/>
</dbReference>
<protein>
    <recommendedName>
        <fullName evidence="4">DUF1351 domain-containing protein</fullName>
    </recommendedName>
</protein>
<feature type="coiled-coil region" evidence="1">
    <location>
        <begin position="44"/>
        <end position="71"/>
    </location>
</feature>
<dbReference type="EnsemblBacteria" id="AAS96002">
    <property type="protein sequence ID" value="AAS96002"/>
    <property type="gene ID" value="DVU_1524"/>
</dbReference>
<dbReference type="EMBL" id="AE017285">
    <property type="protein sequence ID" value="AAS96002.1"/>
    <property type="molecule type" value="Genomic_DNA"/>
</dbReference>
<organism evidence="2 3">
    <name type="scientific">Nitratidesulfovibrio vulgaris (strain ATCC 29579 / DSM 644 / CCUG 34227 / NCIMB 8303 / VKM B-1760 / Hildenborough)</name>
    <name type="common">Desulfovibrio vulgaris</name>
    <dbReference type="NCBI Taxonomy" id="882"/>
    <lineage>
        <taxon>Bacteria</taxon>
        <taxon>Pseudomonadati</taxon>
        <taxon>Thermodesulfobacteriota</taxon>
        <taxon>Desulfovibrionia</taxon>
        <taxon>Desulfovibrionales</taxon>
        <taxon>Desulfovibrionaceae</taxon>
        <taxon>Nitratidesulfovibrio</taxon>
    </lineage>
</organism>
<dbReference type="STRING" id="882.DVU_1524"/>
<name>Q72BW0_NITV2</name>
<dbReference type="PATRIC" id="fig|882.5.peg.1403"/>